<sequence length="116" mass="13612">MAFVKHSKSARKTPVYYLVVDFRNQKPYSNYYKGIGAPESGIRKSSSGSKRVVIIRAKVLSKRNHEESFFYSFPRSFWRLANARVFEIEKRCPPVSRPKAESERLFFRYIILLEVA</sequence>
<dbReference type="Proteomes" id="UP001054945">
    <property type="component" value="Unassembled WGS sequence"/>
</dbReference>
<reference evidence="1 2" key="1">
    <citation type="submission" date="2021-06" db="EMBL/GenBank/DDBJ databases">
        <title>Caerostris extrusa draft genome.</title>
        <authorList>
            <person name="Kono N."/>
            <person name="Arakawa K."/>
        </authorList>
    </citation>
    <scope>NUCLEOTIDE SEQUENCE [LARGE SCALE GENOMIC DNA]</scope>
</reference>
<evidence type="ECO:0000313" key="2">
    <source>
        <dbReference type="Proteomes" id="UP001054945"/>
    </source>
</evidence>
<gene>
    <name evidence="1" type="ORF">CEXT_727351</name>
</gene>
<name>A0AAV4U3R9_CAEEX</name>
<dbReference type="AlphaFoldDB" id="A0AAV4U3R9"/>
<organism evidence="1 2">
    <name type="scientific">Caerostris extrusa</name>
    <name type="common">Bark spider</name>
    <name type="synonym">Caerostris bankana</name>
    <dbReference type="NCBI Taxonomy" id="172846"/>
    <lineage>
        <taxon>Eukaryota</taxon>
        <taxon>Metazoa</taxon>
        <taxon>Ecdysozoa</taxon>
        <taxon>Arthropoda</taxon>
        <taxon>Chelicerata</taxon>
        <taxon>Arachnida</taxon>
        <taxon>Araneae</taxon>
        <taxon>Araneomorphae</taxon>
        <taxon>Entelegynae</taxon>
        <taxon>Araneoidea</taxon>
        <taxon>Araneidae</taxon>
        <taxon>Caerostris</taxon>
    </lineage>
</organism>
<evidence type="ECO:0000313" key="1">
    <source>
        <dbReference type="EMBL" id="GIY52370.1"/>
    </source>
</evidence>
<keyword evidence="2" id="KW-1185">Reference proteome</keyword>
<proteinExistence type="predicted"/>
<comment type="caution">
    <text evidence="1">The sequence shown here is derived from an EMBL/GenBank/DDBJ whole genome shotgun (WGS) entry which is preliminary data.</text>
</comment>
<dbReference type="EMBL" id="BPLR01012234">
    <property type="protein sequence ID" value="GIY52370.1"/>
    <property type="molecule type" value="Genomic_DNA"/>
</dbReference>
<protein>
    <submittedName>
        <fullName evidence="1">Uncharacterized protein</fullName>
    </submittedName>
</protein>
<accession>A0AAV4U3R9</accession>